<organism evidence="2">
    <name type="scientific">Menopon gallinae</name>
    <name type="common">poultry shaft louse</name>
    <dbReference type="NCBI Taxonomy" id="328185"/>
    <lineage>
        <taxon>Eukaryota</taxon>
        <taxon>Metazoa</taxon>
        <taxon>Ecdysozoa</taxon>
        <taxon>Arthropoda</taxon>
        <taxon>Hexapoda</taxon>
        <taxon>Insecta</taxon>
        <taxon>Pterygota</taxon>
        <taxon>Neoptera</taxon>
        <taxon>Paraneoptera</taxon>
        <taxon>Psocodea</taxon>
        <taxon>Troctomorpha</taxon>
        <taxon>Phthiraptera</taxon>
        <taxon>Amblycera</taxon>
        <taxon>Menoponidae</taxon>
        <taxon>Menopon</taxon>
    </lineage>
</organism>
<evidence type="ECO:0000256" key="1">
    <source>
        <dbReference type="SAM" id="MobiDB-lite"/>
    </source>
</evidence>
<feature type="compositionally biased region" description="Acidic residues" evidence="1">
    <location>
        <begin position="248"/>
        <end position="261"/>
    </location>
</feature>
<feature type="compositionally biased region" description="Low complexity" evidence="1">
    <location>
        <begin position="49"/>
        <end position="84"/>
    </location>
</feature>
<feature type="compositionally biased region" description="Basic and acidic residues" evidence="1">
    <location>
        <begin position="106"/>
        <end position="116"/>
    </location>
</feature>
<feature type="region of interest" description="Disordered" evidence="1">
    <location>
        <begin position="1"/>
        <end position="134"/>
    </location>
</feature>
<dbReference type="AlphaFoldDB" id="A0AAW2I559"/>
<dbReference type="EMBL" id="JARGDH010000002">
    <property type="protein sequence ID" value="KAL0277185.1"/>
    <property type="molecule type" value="Genomic_DNA"/>
</dbReference>
<feature type="compositionally biased region" description="Pro residues" evidence="1">
    <location>
        <begin position="39"/>
        <end position="48"/>
    </location>
</feature>
<proteinExistence type="predicted"/>
<protein>
    <submittedName>
        <fullName evidence="2">Uncharacterized protein</fullName>
    </submittedName>
</protein>
<name>A0AAW2I559_9NEOP</name>
<sequence length="286" mass="31592">MDNEEVDDLASGAPDPSKTTTPEPAGNGTERAKEKAPEPQNPQPPPFLFPFFPFRPEVSQQPATPQFPFTFPFPFLFPGLARPPSQSPGRALEFPDQETLIIPVEEDLRRNPTDGKKKPKKKKKQQQKKPKTPKPIVIYQKDDQIALEGVPGQPGLSGQFANGNQGSYLGYYMVYLVEVTWNGSNQTQTVIAGRPIVAAKPTESAQITDLSGAIMTENPYKPVPATTTCLFQRSTTTGQPMDRPEQEIISEEMETEEYDEDDPKKKKKKAPKTAKTEAVPSPVPSL</sequence>
<comment type="caution">
    <text evidence="2">The sequence shown here is derived from an EMBL/GenBank/DDBJ whole genome shotgun (WGS) entry which is preliminary data.</text>
</comment>
<evidence type="ECO:0000313" key="2">
    <source>
        <dbReference type="EMBL" id="KAL0277185.1"/>
    </source>
</evidence>
<feature type="region of interest" description="Disordered" evidence="1">
    <location>
        <begin position="233"/>
        <end position="286"/>
    </location>
</feature>
<feature type="compositionally biased region" description="Basic residues" evidence="1">
    <location>
        <begin position="117"/>
        <end position="132"/>
    </location>
</feature>
<reference evidence="2" key="1">
    <citation type="journal article" date="2024" name="Gigascience">
        <title>Chromosome-level genome of the poultry shaft louse Menopon gallinae provides insight into the host-switching and adaptive evolution of parasitic lice.</title>
        <authorList>
            <person name="Xu Y."/>
            <person name="Ma L."/>
            <person name="Liu S."/>
            <person name="Liang Y."/>
            <person name="Liu Q."/>
            <person name="He Z."/>
            <person name="Tian L."/>
            <person name="Duan Y."/>
            <person name="Cai W."/>
            <person name="Li H."/>
            <person name="Song F."/>
        </authorList>
    </citation>
    <scope>NUCLEOTIDE SEQUENCE</scope>
    <source>
        <strain evidence="2">Cailab_2023a</strain>
    </source>
</reference>
<gene>
    <name evidence="2" type="ORF">PYX00_004551</name>
</gene>
<accession>A0AAW2I559</accession>